<accession>A0A319EHV3</accession>
<evidence type="ECO:0000259" key="6">
    <source>
        <dbReference type="PROSITE" id="PS51044"/>
    </source>
</evidence>
<evidence type="ECO:0000256" key="4">
    <source>
        <dbReference type="PROSITE-ProRule" id="PRU00452"/>
    </source>
</evidence>
<dbReference type="InterPro" id="IPR013083">
    <property type="entry name" value="Znf_RING/FYVE/PHD"/>
</dbReference>
<evidence type="ECO:0000256" key="1">
    <source>
        <dbReference type="ARBA" id="ARBA00022723"/>
    </source>
</evidence>
<gene>
    <name evidence="7" type="ORF">BO71DRAFT_402132</name>
</gene>
<evidence type="ECO:0000313" key="7">
    <source>
        <dbReference type="EMBL" id="PYH90522.1"/>
    </source>
</evidence>
<evidence type="ECO:0000256" key="5">
    <source>
        <dbReference type="SAM" id="MobiDB-lite"/>
    </source>
</evidence>
<keyword evidence="2 4" id="KW-0863">Zinc-finger</keyword>
<dbReference type="STRING" id="1448320.A0A319EHV3"/>
<dbReference type="EMBL" id="KZ825980">
    <property type="protein sequence ID" value="PYH90522.1"/>
    <property type="molecule type" value="Genomic_DNA"/>
</dbReference>
<feature type="domain" description="SP-RING-type" evidence="6">
    <location>
        <begin position="92"/>
        <end position="182"/>
    </location>
</feature>
<feature type="compositionally biased region" description="Low complexity" evidence="5">
    <location>
        <begin position="225"/>
        <end position="248"/>
    </location>
</feature>
<dbReference type="PANTHER" id="PTHR10782">
    <property type="entry name" value="ZINC FINGER MIZ DOMAIN-CONTAINING PROTEIN"/>
    <property type="match status" value="1"/>
</dbReference>
<dbReference type="PROSITE" id="PS51044">
    <property type="entry name" value="ZF_SP_RING"/>
    <property type="match status" value="1"/>
</dbReference>
<dbReference type="OrthoDB" id="27975at2759"/>
<dbReference type="Pfam" id="PF02891">
    <property type="entry name" value="zf-MIZ"/>
    <property type="match status" value="1"/>
</dbReference>
<dbReference type="VEuPathDB" id="FungiDB:BO71DRAFT_402132"/>
<evidence type="ECO:0000313" key="8">
    <source>
        <dbReference type="Proteomes" id="UP000247810"/>
    </source>
</evidence>
<feature type="region of interest" description="Disordered" evidence="5">
    <location>
        <begin position="203"/>
        <end position="288"/>
    </location>
</feature>
<dbReference type="Gene3D" id="3.30.40.10">
    <property type="entry name" value="Zinc/RING finger domain, C3HC4 (zinc finger)"/>
    <property type="match status" value="1"/>
</dbReference>
<dbReference type="AlphaFoldDB" id="A0A319EHV3"/>
<name>A0A319EHV3_9EURO</name>
<feature type="compositionally biased region" description="Basic and acidic residues" evidence="5">
    <location>
        <begin position="266"/>
        <end position="279"/>
    </location>
</feature>
<protein>
    <recommendedName>
        <fullName evidence="6">SP-RING-type domain-containing protein</fullName>
    </recommendedName>
</protein>
<dbReference type="GO" id="GO:0008270">
    <property type="term" value="F:zinc ion binding"/>
    <property type="evidence" value="ECO:0007669"/>
    <property type="project" value="UniProtKB-KW"/>
</dbReference>
<organism evidence="7 8">
    <name type="scientific">Aspergillus ellipticus CBS 707.79</name>
    <dbReference type="NCBI Taxonomy" id="1448320"/>
    <lineage>
        <taxon>Eukaryota</taxon>
        <taxon>Fungi</taxon>
        <taxon>Dikarya</taxon>
        <taxon>Ascomycota</taxon>
        <taxon>Pezizomycotina</taxon>
        <taxon>Eurotiomycetes</taxon>
        <taxon>Eurotiomycetidae</taxon>
        <taxon>Eurotiales</taxon>
        <taxon>Aspergillaceae</taxon>
        <taxon>Aspergillus</taxon>
        <taxon>Aspergillus subgen. Circumdati</taxon>
    </lineage>
</organism>
<dbReference type="InterPro" id="IPR004181">
    <property type="entry name" value="Znf_MIZ"/>
</dbReference>
<dbReference type="GO" id="GO:0000785">
    <property type="term" value="C:chromatin"/>
    <property type="evidence" value="ECO:0007669"/>
    <property type="project" value="TreeGrafter"/>
</dbReference>
<keyword evidence="8" id="KW-1185">Reference proteome</keyword>
<proteinExistence type="predicted"/>
<evidence type="ECO:0000256" key="3">
    <source>
        <dbReference type="ARBA" id="ARBA00022833"/>
    </source>
</evidence>
<keyword evidence="1" id="KW-0479">Metal-binding</keyword>
<dbReference type="PANTHER" id="PTHR10782:SF4">
    <property type="entry name" value="TONALLI, ISOFORM E"/>
    <property type="match status" value="1"/>
</dbReference>
<sequence length="288" mass="31817">MYVFLNEEELFVRRRQHNGKDLPLDLTELIREGPNTLTIHLIRSNAEMRDLVYAMALEILSISILDNTLALAETLPASESKNQILRRIAPDTDDEISVVSDDLVINLVDPFTARIFNRPVRSRFCTHQECFDHETFVRTRASTSRRRTLQEDWRCPICKKDARPQNLLIDGFLAEVHESLSKSGQLDEARAITVKRDGSWTLKAEAETSTDPTVASGSGSGSGSGSASTSTLSSNPVPATPSPSTSNSAKRKATDPAPFMPASQRLKLENRASDARPADTEPNVIVLD</sequence>
<dbReference type="GO" id="GO:0016925">
    <property type="term" value="P:protein sumoylation"/>
    <property type="evidence" value="ECO:0007669"/>
    <property type="project" value="TreeGrafter"/>
</dbReference>
<evidence type="ECO:0000256" key="2">
    <source>
        <dbReference type="ARBA" id="ARBA00022771"/>
    </source>
</evidence>
<dbReference type="Proteomes" id="UP000247810">
    <property type="component" value="Unassembled WGS sequence"/>
</dbReference>
<dbReference type="GO" id="GO:0061665">
    <property type="term" value="F:SUMO ligase activity"/>
    <property type="evidence" value="ECO:0007669"/>
    <property type="project" value="TreeGrafter"/>
</dbReference>
<reference evidence="7 8" key="1">
    <citation type="submission" date="2018-02" db="EMBL/GenBank/DDBJ databases">
        <title>The genomes of Aspergillus section Nigri reveals drivers in fungal speciation.</title>
        <authorList>
            <consortium name="DOE Joint Genome Institute"/>
            <person name="Vesth T.C."/>
            <person name="Nybo J."/>
            <person name="Theobald S."/>
            <person name="Brandl J."/>
            <person name="Frisvad J.C."/>
            <person name="Nielsen K.F."/>
            <person name="Lyhne E.K."/>
            <person name="Kogle M.E."/>
            <person name="Kuo A."/>
            <person name="Riley R."/>
            <person name="Clum A."/>
            <person name="Nolan M."/>
            <person name="Lipzen A."/>
            <person name="Salamov A."/>
            <person name="Henrissat B."/>
            <person name="Wiebenga A."/>
            <person name="De vries R.P."/>
            <person name="Grigoriev I.V."/>
            <person name="Mortensen U.H."/>
            <person name="Andersen M.R."/>
            <person name="Baker S.E."/>
        </authorList>
    </citation>
    <scope>NUCLEOTIDE SEQUENCE [LARGE SCALE GENOMIC DNA]</scope>
    <source>
        <strain evidence="7 8">CBS 707.79</strain>
    </source>
</reference>
<keyword evidence="3" id="KW-0862">Zinc</keyword>